<evidence type="ECO:0000313" key="11">
    <source>
        <dbReference type="Proteomes" id="UP000183997"/>
    </source>
</evidence>
<dbReference type="EMBL" id="FRAR01000007">
    <property type="protein sequence ID" value="SHK13167.1"/>
    <property type="molecule type" value="Genomic_DNA"/>
</dbReference>
<comment type="subcellular location">
    <subcellularLocation>
        <location evidence="1">Cell membrane</location>
        <topology evidence="1">Multi-pass membrane protein</topology>
    </subcellularLocation>
    <subcellularLocation>
        <location evidence="7">Membrane</location>
        <topology evidence="7">Multi-pass membrane protein</topology>
    </subcellularLocation>
</comment>
<dbReference type="OrthoDB" id="9807568at2"/>
<keyword evidence="6 8" id="KW-0472">Membrane</keyword>
<feature type="transmembrane region" description="Helical" evidence="8">
    <location>
        <begin position="214"/>
        <end position="236"/>
    </location>
</feature>
<dbReference type="STRING" id="1121421.SAMN02745123_00804"/>
<dbReference type="GO" id="GO:0008137">
    <property type="term" value="F:NADH dehydrogenase (ubiquinone) activity"/>
    <property type="evidence" value="ECO:0007669"/>
    <property type="project" value="InterPro"/>
</dbReference>
<feature type="transmembrane region" description="Helical" evidence="8">
    <location>
        <begin position="373"/>
        <end position="394"/>
    </location>
</feature>
<feature type="transmembrane region" description="Helical" evidence="8">
    <location>
        <begin position="414"/>
        <end position="433"/>
    </location>
</feature>
<evidence type="ECO:0000256" key="6">
    <source>
        <dbReference type="ARBA" id="ARBA00023136"/>
    </source>
</evidence>
<keyword evidence="11" id="KW-1185">Reference proteome</keyword>
<feature type="transmembrane region" description="Helical" evidence="8">
    <location>
        <begin position="453"/>
        <end position="473"/>
    </location>
</feature>
<dbReference type="InterPro" id="IPR003918">
    <property type="entry name" value="NADH_UbQ_OxRdtase"/>
</dbReference>
<feature type="transmembrane region" description="Helical" evidence="8">
    <location>
        <begin position="71"/>
        <end position="93"/>
    </location>
</feature>
<evidence type="ECO:0000256" key="1">
    <source>
        <dbReference type="ARBA" id="ARBA00004651"/>
    </source>
</evidence>
<accession>A0A1M6PZ52</accession>
<dbReference type="RefSeq" id="WP_072911116.1">
    <property type="nucleotide sequence ID" value="NZ_FRAR01000007.1"/>
</dbReference>
<sequence>MLYLLLALPIISGLLCCFTKARNAELINILGSLLTGITAIYCCLTPFMTGTAQKLNSHKIYKILILDELSAILVFIIGVVGTTCCLYGVTYLRQERSHGEIAEKRVGLFFGLLHFFVATMYLAVLADNLGVMWVAIEGTTIVSALLVAFYGNKSALEAAWKYLIICTVGIAFAMLGIILTFYAARGVLGSDEISLSWQQLYLVADQLDPSLMKLAFIFILVGYGTKAGLFPLHTWLPDAHSQAPSPVSALLSGVLLNCAIYAIIRFHLLTTMAVGEGFSGQLLIIFGLMSMVAALPFILVQKDIKRLLAYSSVEHVGIIILGVGLGGTLGYTGAILHLINHALGKSVLFLSAGTLAQRYKSKLIPKIHGIGQWLPVTSAIFMASLLAIGGLPPFGLFFSELTIASQGFQVKGALVGFVFLMVIAVVFAGLIYFGGKMYFSDPVTTCPSKREGFSVSHVLLLLPLGLLLLQGIYMPHAIQQLINQVVKFMLLGGMPSV</sequence>
<dbReference type="InterPro" id="IPR052175">
    <property type="entry name" value="ComplexI-like_HydComp"/>
</dbReference>
<evidence type="ECO:0000256" key="4">
    <source>
        <dbReference type="ARBA" id="ARBA00022989"/>
    </source>
</evidence>
<keyword evidence="3 7" id="KW-0812">Transmembrane</keyword>
<feature type="transmembrane region" description="Helical" evidence="8">
    <location>
        <begin position="162"/>
        <end position="184"/>
    </location>
</feature>
<feature type="transmembrane region" description="Helical" evidence="8">
    <location>
        <begin position="248"/>
        <end position="268"/>
    </location>
</feature>
<evidence type="ECO:0000259" key="9">
    <source>
        <dbReference type="Pfam" id="PF00361"/>
    </source>
</evidence>
<name>A0A1M6PZ52_9FIRM</name>
<feature type="domain" description="NADH:quinone oxidoreductase/Mrp antiporter transmembrane" evidence="9">
    <location>
        <begin position="126"/>
        <end position="418"/>
    </location>
</feature>
<dbReference type="GO" id="GO:0016491">
    <property type="term" value="F:oxidoreductase activity"/>
    <property type="evidence" value="ECO:0007669"/>
    <property type="project" value="UniProtKB-KW"/>
</dbReference>
<organism evidence="10 11">
    <name type="scientific">Desulforamulus aeronauticus DSM 10349</name>
    <dbReference type="NCBI Taxonomy" id="1121421"/>
    <lineage>
        <taxon>Bacteria</taxon>
        <taxon>Bacillati</taxon>
        <taxon>Bacillota</taxon>
        <taxon>Clostridia</taxon>
        <taxon>Eubacteriales</taxon>
        <taxon>Peptococcaceae</taxon>
        <taxon>Desulforamulus</taxon>
    </lineage>
</organism>
<proteinExistence type="predicted"/>
<feature type="transmembrane region" description="Helical" evidence="8">
    <location>
        <begin position="105"/>
        <end position="124"/>
    </location>
</feature>
<feature type="transmembrane region" description="Helical" evidence="8">
    <location>
        <begin position="331"/>
        <end position="352"/>
    </location>
</feature>
<dbReference type="GO" id="GO:0005886">
    <property type="term" value="C:plasma membrane"/>
    <property type="evidence" value="ECO:0007669"/>
    <property type="project" value="UniProtKB-SubCell"/>
</dbReference>
<dbReference type="Pfam" id="PF00361">
    <property type="entry name" value="Proton_antipo_M"/>
    <property type="match status" value="1"/>
</dbReference>
<keyword evidence="4 8" id="KW-1133">Transmembrane helix</keyword>
<dbReference type="PANTHER" id="PTHR42682:SF5">
    <property type="entry name" value="HYDROGENASE-4 COMPONENT F"/>
    <property type="match status" value="1"/>
</dbReference>
<reference evidence="11" key="1">
    <citation type="submission" date="2016-11" db="EMBL/GenBank/DDBJ databases">
        <authorList>
            <person name="Varghese N."/>
            <person name="Submissions S."/>
        </authorList>
    </citation>
    <scope>NUCLEOTIDE SEQUENCE [LARGE SCALE GENOMIC DNA]</scope>
    <source>
        <strain evidence="11">DSM 10349</strain>
    </source>
</reference>
<evidence type="ECO:0000256" key="8">
    <source>
        <dbReference type="SAM" id="Phobius"/>
    </source>
</evidence>
<dbReference type="AlphaFoldDB" id="A0A1M6PZ52"/>
<protein>
    <submittedName>
        <fullName evidence="10">Hydrogenase-4 component F</fullName>
    </submittedName>
</protein>
<evidence type="ECO:0000256" key="5">
    <source>
        <dbReference type="ARBA" id="ARBA00023002"/>
    </source>
</evidence>
<feature type="transmembrane region" description="Helical" evidence="8">
    <location>
        <begin position="280"/>
        <end position="300"/>
    </location>
</feature>
<evidence type="ECO:0000256" key="7">
    <source>
        <dbReference type="RuleBase" id="RU000320"/>
    </source>
</evidence>
<keyword evidence="5" id="KW-0560">Oxidoreductase</keyword>
<gene>
    <name evidence="10" type="ORF">SAMN02745123_00804</name>
</gene>
<evidence type="ECO:0000256" key="3">
    <source>
        <dbReference type="ARBA" id="ARBA00022692"/>
    </source>
</evidence>
<dbReference type="GO" id="GO:0042773">
    <property type="term" value="P:ATP synthesis coupled electron transport"/>
    <property type="evidence" value="ECO:0007669"/>
    <property type="project" value="InterPro"/>
</dbReference>
<feature type="transmembrane region" description="Helical" evidence="8">
    <location>
        <begin position="307"/>
        <end position="325"/>
    </location>
</feature>
<keyword evidence="2" id="KW-1003">Cell membrane</keyword>
<dbReference type="InterPro" id="IPR001750">
    <property type="entry name" value="ND/Mrp_TM"/>
</dbReference>
<evidence type="ECO:0000313" key="10">
    <source>
        <dbReference type="EMBL" id="SHK13167.1"/>
    </source>
</evidence>
<dbReference type="PRINTS" id="PR01437">
    <property type="entry name" value="NUOXDRDTASE4"/>
</dbReference>
<dbReference type="PANTHER" id="PTHR42682">
    <property type="entry name" value="HYDROGENASE-4 COMPONENT F"/>
    <property type="match status" value="1"/>
</dbReference>
<evidence type="ECO:0000256" key="2">
    <source>
        <dbReference type="ARBA" id="ARBA00022475"/>
    </source>
</evidence>
<dbReference type="Proteomes" id="UP000183997">
    <property type="component" value="Unassembled WGS sequence"/>
</dbReference>
<feature type="transmembrane region" description="Helical" evidence="8">
    <location>
        <begin position="130"/>
        <end position="150"/>
    </location>
</feature>